<name>A0AAV8U4G5_9ROSI</name>
<accession>A0AAV8U4G5</accession>
<evidence type="ECO:0008006" key="3">
    <source>
        <dbReference type="Google" id="ProtNLM"/>
    </source>
</evidence>
<dbReference type="Pfam" id="PF14223">
    <property type="entry name" value="Retrotran_gag_2"/>
    <property type="match status" value="1"/>
</dbReference>
<protein>
    <recommendedName>
        <fullName evidence="3">Retrotransposon gag domain-containing protein</fullName>
    </recommendedName>
</protein>
<sequence>MAWMRCDAMIKGWLNTAMEKEIRVSVKYAVTSEEVWKDLKDRFGKESAPRAYELKQLLSSTRQDGASVSAYYTKLRVLWDEMGSVISIPKCTCNGCTCSQGKRLMELRDKERLYEFLLGLDKEYSTIRTQILAMKPTPTLGEAYHLAAEDEQQRSVSSGRKTGVDVAAFQASTRREGVTTGRMKTGQKTTRKPIIDKADQHCDFCDKDGHVKEGCFKRIGYPEWWPGKGKTEKSKPRAALVEGEESSITGLSKEQYQQFLNLFAGKNPSKHGGAGPTVNMAGRLSEVKDGNIKSKQIAIKY</sequence>
<dbReference type="Proteomes" id="UP001159364">
    <property type="component" value="Linkage Group LG02"/>
</dbReference>
<dbReference type="PANTHER" id="PTHR34222:SF92">
    <property type="entry name" value="RNA-DIRECTED DNA POLYMERASE"/>
    <property type="match status" value="1"/>
</dbReference>
<organism evidence="1 2">
    <name type="scientific">Erythroxylum novogranatense</name>
    <dbReference type="NCBI Taxonomy" id="1862640"/>
    <lineage>
        <taxon>Eukaryota</taxon>
        <taxon>Viridiplantae</taxon>
        <taxon>Streptophyta</taxon>
        <taxon>Embryophyta</taxon>
        <taxon>Tracheophyta</taxon>
        <taxon>Spermatophyta</taxon>
        <taxon>Magnoliopsida</taxon>
        <taxon>eudicotyledons</taxon>
        <taxon>Gunneridae</taxon>
        <taxon>Pentapetalae</taxon>
        <taxon>rosids</taxon>
        <taxon>fabids</taxon>
        <taxon>Malpighiales</taxon>
        <taxon>Erythroxylaceae</taxon>
        <taxon>Erythroxylum</taxon>
    </lineage>
</organism>
<dbReference type="EMBL" id="JAIWQS010000002">
    <property type="protein sequence ID" value="KAJ8773009.1"/>
    <property type="molecule type" value="Genomic_DNA"/>
</dbReference>
<comment type="caution">
    <text evidence="1">The sequence shown here is derived from an EMBL/GenBank/DDBJ whole genome shotgun (WGS) entry which is preliminary data.</text>
</comment>
<dbReference type="PANTHER" id="PTHR34222">
    <property type="entry name" value="GAG_PRE-INTEGRS DOMAIN-CONTAINING PROTEIN"/>
    <property type="match status" value="1"/>
</dbReference>
<reference evidence="1 2" key="1">
    <citation type="submission" date="2021-09" db="EMBL/GenBank/DDBJ databases">
        <title>Genomic insights and catalytic innovation underlie evolution of tropane alkaloids biosynthesis.</title>
        <authorList>
            <person name="Wang Y.-J."/>
            <person name="Tian T."/>
            <person name="Huang J.-P."/>
            <person name="Huang S.-X."/>
        </authorList>
    </citation>
    <scope>NUCLEOTIDE SEQUENCE [LARGE SCALE GENOMIC DNA]</scope>
    <source>
        <strain evidence="1">KIB-2018</strain>
        <tissue evidence="1">Leaf</tissue>
    </source>
</reference>
<proteinExistence type="predicted"/>
<keyword evidence="2" id="KW-1185">Reference proteome</keyword>
<gene>
    <name evidence="1" type="ORF">K2173_028186</name>
</gene>
<dbReference type="AlphaFoldDB" id="A0AAV8U4G5"/>
<evidence type="ECO:0000313" key="2">
    <source>
        <dbReference type="Proteomes" id="UP001159364"/>
    </source>
</evidence>
<evidence type="ECO:0000313" key="1">
    <source>
        <dbReference type="EMBL" id="KAJ8773009.1"/>
    </source>
</evidence>